<reference evidence="1 2" key="1">
    <citation type="journal article" date="2011" name="Stand. Genomic Sci.">
        <title>Non-contiguous finished genome sequence and contextual data of the filamentous soil bacterium Ktedonobacter racemifer type strain (SOSP1-21).</title>
        <authorList>
            <person name="Chang Y.J."/>
            <person name="Land M."/>
            <person name="Hauser L."/>
            <person name="Chertkov O."/>
            <person name="Del Rio T.G."/>
            <person name="Nolan M."/>
            <person name="Copeland A."/>
            <person name="Tice H."/>
            <person name="Cheng J.F."/>
            <person name="Lucas S."/>
            <person name="Han C."/>
            <person name="Goodwin L."/>
            <person name="Pitluck S."/>
            <person name="Ivanova N."/>
            <person name="Ovchinikova G."/>
            <person name="Pati A."/>
            <person name="Chen A."/>
            <person name="Palaniappan K."/>
            <person name="Mavromatis K."/>
            <person name="Liolios K."/>
            <person name="Brettin T."/>
            <person name="Fiebig A."/>
            <person name="Rohde M."/>
            <person name="Abt B."/>
            <person name="Goker M."/>
            <person name="Detter J.C."/>
            <person name="Woyke T."/>
            <person name="Bristow J."/>
            <person name="Eisen J.A."/>
            <person name="Markowitz V."/>
            <person name="Hugenholtz P."/>
            <person name="Kyrpides N.C."/>
            <person name="Klenk H.P."/>
            <person name="Lapidus A."/>
        </authorList>
    </citation>
    <scope>NUCLEOTIDE SEQUENCE [LARGE SCALE GENOMIC DNA]</scope>
    <source>
        <strain evidence="2">DSM 44963</strain>
    </source>
</reference>
<dbReference type="EMBL" id="ADVG01000004">
    <property type="protein sequence ID" value="EFH81441.1"/>
    <property type="molecule type" value="Genomic_DNA"/>
</dbReference>
<organism evidence="1 2">
    <name type="scientific">Ktedonobacter racemifer DSM 44963</name>
    <dbReference type="NCBI Taxonomy" id="485913"/>
    <lineage>
        <taxon>Bacteria</taxon>
        <taxon>Bacillati</taxon>
        <taxon>Chloroflexota</taxon>
        <taxon>Ktedonobacteria</taxon>
        <taxon>Ktedonobacterales</taxon>
        <taxon>Ktedonobacteraceae</taxon>
        <taxon>Ktedonobacter</taxon>
    </lineage>
</organism>
<dbReference type="Proteomes" id="UP000004508">
    <property type="component" value="Unassembled WGS sequence"/>
</dbReference>
<evidence type="ECO:0000313" key="1">
    <source>
        <dbReference type="EMBL" id="EFH81441.1"/>
    </source>
</evidence>
<keyword evidence="2" id="KW-1185">Reference proteome</keyword>
<dbReference type="AlphaFoldDB" id="D6U4L1"/>
<proteinExistence type="predicted"/>
<name>D6U4L1_KTERA</name>
<comment type="caution">
    <text evidence="1">The sequence shown here is derived from an EMBL/GenBank/DDBJ whole genome shotgun (WGS) entry which is preliminary data.</text>
</comment>
<evidence type="ECO:0000313" key="2">
    <source>
        <dbReference type="Proteomes" id="UP000004508"/>
    </source>
</evidence>
<dbReference type="eggNOG" id="COG2346">
    <property type="taxonomic scope" value="Bacteria"/>
</dbReference>
<accession>D6U4L1</accession>
<sequence length="53" mass="6202">MKWAFDLWSYEDVKKHASAILHRLQSGSMPCDGAWSQEKLDLFQRWITSGMSQ</sequence>
<protein>
    <submittedName>
        <fullName evidence="1">Uncharacterized protein</fullName>
    </submittedName>
</protein>
<dbReference type="STRING" id="485913.Krac_2161"/>
<gene>
    <name evidence="1" type="ORF">Krac_2161</name>
</gene>
<dbReference type="InParanoid" id="D6U4L1"/>